<gene>
    <name evidence="3" type="ORF">EYC80_006152</name>
</gene>
<feature type="compositionally biased region" description="Polar residues" evidence="1">
    <location>
        <begin position="433"/>
        <end position="463"/>
    </location>
</feature>
<dbReference type="InterPro" id="IPR003959">
    <property type="entry name" value="ATPase_AAA_core"/>
</dbReference>
<evidence type="ECO:0000313" key="3">
    <source>
        <dbReference type="EMBL" id="KAB8302807.1"/>
    </source>
</evidence>
<feature type="compositionally biased region" description="Polar residues" evidence="1">
    <location>
        <begin position="269"/>
        <end position="286"/>
    </location>
</feature>
<accession>A0A5N6KGI3</accession>
<feature type="compositionally biased region" description="Polar residues" evidence="1">
    <location>
        <begin position="26"/>
        <end position="36"/>
    </location>
</feature>
<dbReference type="SUPFAM" id="SSF52540">
    <property type="entry name" value="P-loop containing nucleoside triphosphate hydrolases"/>
    <property type="match status" value="1"/>
</dbReference>
<feature type="region of interest" description="Disordered" evidence="1">
    <location>
        <begin position="313"/>
        <end position="490"/>
    </location>
</feature>
<protein>
    <recommendedName>
        <fullName evidence="2">AAA+ ATPase domain-containing protein</fullName>
    </recommendedName>
</protein>
<organism evidence="3 4">
    <name type="scientific">Monilinia laxa</name>
    <name type="common">Brown rot fungus</name>
    <name type="synonym">Sclerotinia laxa</name>
    <dbReference type="NCBI Taxonomy" id="61186"/>
    <lineage>
        <taxon>Eukaryota</taxon>
        <taxon>Fungi</taxon>
        <taxon>Dikarya</taxon>
        <taxon>Ascomycota</taxon>
        <taxon>Pezizomycotina</taxon>
        <taxon>Leotiomycetes</taxon>
        <taxon>Helotiales</taxon>
        <taxon>Sclerotiniaceae</taxon>
        <taxon>Monilinia</taxon>
    </lineage>
</organism>
<comment type="caution">
    <text evidence="3">The sequence shown here is derived from an EMBL/GenBank/DDBJ whole genome shotgun (WGS) entry which is preliminary data.</text>
</comment>
<dbReference type="PANTHER" id="PTHR46411:SF2">
    <property type="entry name" value="AAA+ ATPASE DOMAIN-CONTAINING PROTEIN"/>
    <property type="match status" value="1"/>
</dbReference>
<feature type="region of interest" description="Disordered" evidence="1">
    <location>
        <begin position="229"/>
        <end position="291"/>
    </location>
</feature>
<dbReference type="Proteomes" id="UP000326757">
    <property type="component" value="Unassembled WGS sequence"/>
</dbReference>
<dbReference type="Pfam" id="PF00004">
    <property type="entry name" value="AAA"/>
    <property type="match status" value="1"/>
</dbReference>
<dbReference type="PANTHER" id="PTHR46411">
    <property type="entry name" value="FAMILY ATPASE, PUTATIVE-RELATED"/>
    <property type="match status" value="1"/>
</dbReference>
<feature type="region of interest" description="Disordered" evidence="1">
    <location>
        <begin position="130"/>
        <end position="200"/>
    </location>
</feature>
<dbReference type="SMART" id="SM00382">
    <property type="entry name" value="AAA"/>
    <property type="match status" value="1"/>
</dbReference>
<dbReference type="GO" id="GO:0016887">
    <property type="term" value="F:ATP hydrolysis activity"/>
    <property type="evidence" value="ECO:0007669"/>
    <property type="project" value="InterPro"/>
</dbReference>
<proteinExistence type="predicted"/>
<feature type="compositionally biased region" description="Polar residues" evidence="1">
    <location>
        <begin position="132"/>
        <end position="141"/>
    </location>
</feature>
<keyword evidence="4" id="KW-1185">Reference proteome</keyword>
<feature type="compositionally biased region" description="Basic and acidic residues" evidence="1">
    <location>
        <begin position="411"/>
        <end position="426"/>
    </location>
</feature>
<dbReference type="EMBL" id="VIGI01000003">
    <property type="protein sequence ID" value="KAB8302807.1"/>
    <property type="molecule type" value="Genomic_DNA"/>
</dbReference>
<feature type="region of interest" description="Disordered" evidence="1">
    <location>
        <begin position="615"/>
        <end position="634"/>
    </location>
</feature>
<feature type="compositionally biased region" description="Polar residues" evidence="1">
    <location>
        <begin position="244"/>
        <end position="262"/>
    </location>
</feature>
<dbReference type="Gene3D" id="3.40.50.300">
    <property type="entry name" value="P-loop containing nucleotide triphosphate hydrolases"/>
    <property type="match status" value="1"/>
</dbReference>
<name>A0A5N6KGI3_MONLA</name>
<dbReference type="InterPro" id="IPR003593">
    <property type="entry name" value="AAA+_ATPase"/>
</dbReference>
<dbReference type="OrthoDB" id="10042665at2759"/>
<dbReference type="InterPro" id="IPR027417">
    <property type="entry name" value="P-loop_NTPase"/>
</dbReference>
<reference evidence="3 4" key="1">
    <citation type="submission" date="2019-06" db="EMBL/GenBank/DDBJ databases">
        <title>Genome Sequence of the Brown Rot Fungal Pathogen Monilinia laxa.</title>
        <authorList>
            <person name="De Miccolis Angelini R.M."/>
            <person name="Landi L."/>
            <person name="Abate D."/>
            <person name="Pollastro S."/>
            <person name="Romanazzi G."/>
            <person name="Faretra F."/>
        </authorList>
    </citation>
    <scope>NUCLEOTIDE SEQUENCE [LARGE SCALE GENOMIC DNA]</scope>
    <source>
        <strain evidence="3 4">Mlax316</strain>
    </source>
</reference>
<feature type="compositionally biased region" description="Basic and acidic residues" evidence="1">
    <location>
        <begin position="37"/>
        <end position="47"/>
    </location>
</feature>
<evidence type="ECO:0000259" key="2">
    <source>
        <dbReference type="SMART" id="SM00382"/>
    </source>
</evidence>
<sequence length="1238" mass="138778">MENADVASSDKARNPEHYLEMDRVPATQNDIPQHDSNPSEKAMERQREAQEYIRSRRAQAAVADEADENVMADNVAQFESQNISRESEDDEQKLLVTLAEKYNYNLYLPPGNSGSPVIEHTNYAAQLHRTHPSNTSQTHQITDGHDSWHHSRPRNRSGSPPAEDPPRSLSPSIRQLDSTQITPSPPPPIPTAPISDFLPGATFSTSHMPYQANNSRATYMTNLRQYADRNRMPVSKQTPERSGFENNTANPGTQPSVASQLSDRYRHNQIVSTQHQKSQSPQTAPTQWAAPKPARNNANIVQNLQDSQAIQLSESGSPTSRLHPSSYSSQPRQNSAQQSIEQGHDSSHPNGSEIWGHNNRLSQKNYPTPDSISSNSRHQMSYAPQNNAHGSPKTFSHVPPGQIAPIQQGHHGHEPETYGPHHEHDLGPGYGYDQNSQGEFSPPTTIPNQSTFTPESHGNSTRSRAGGYSSEHQFEMDSRRPQIPGSMSSPIINRRSNFVDWRTQLCQLFNAPPESHDEDLFKMLAMTRSKLLPDNRNANQEKLALPYHTIYRVKCHRKEQTHMFLDTPWLAKDSPTGEHIHGSMFVRNIALHIQQYTNLSFIVYKSYTCCKSGANKAKKENPTKPGSGDSDQLVSNDENELAEFLEGESVCLVGSELSAGLKRLTRQNIQENPYYPSFNVGTEFPAPYPWFYHQRAPLEERRRQLKPELLARVNSFVEYVNDSFGPEYAVVDALLSQGKISRKYLCYLYSPETVILRTEKNDEEKKAYLTKSWLDLPAGGSPKGSGEADGQKTSLLVSSWEFDGLFQENVESITIDDFKISEEILKITALSTYPIRYADPAIGTSLRKQGEMFWKFRKPCYIYYSEEDESEENIGQSRYMIDVETYKKLHSKSKEISSPNRDDLGPLAMASDAPPEGVFTLLLPNKVVGFNMREKKWVDLEVSRMYPVKWNKDAFESLARDNDAKILITSLVANQIKDEQIPGLIGRKGSGSAILLHGPPGTGKTMTAESVAEVVEKPLYVTSCSELGTTTETLEKSLEQILYFGRVWKCAILLEEAEMFLEKRTLGDLHRNALISVFLRALESYNGVVILTSSPIAAIDEVVKSRIQLSFRYTPLNLAQRTKIWEVHIAQLESLESLFNPSTINISELRAKLPALAKYKLNGHEIGHAVRTARQLAVWKGIPMGFEEVQYAVGVAGRFDDLDEEVKKNAGEAVKGVVEDADDDPYDGVEDLMSVAGL</sequence>
<feature type="compositionally biased region" description="Basic and acidic residues" evidence="1">
    <location>
        <begin position="8"/>
        <end position="23"/>
    </location>
</feature>
<dbReference type="AlphaFoldDB" id="A0A5N6KGI3"/>
<evidence type="ECO:0000313" key="4">
    <source>
        <dbReference type="Proteomes" id="UP000326757"/>
    </source>
</evidence>
<feature type="region of interest" description="Disordered" evidence="1">
    <location>
        <begin position="1"/>
        <end position="47"/>
    </location>
</feature>
<dbReference type="GO" id="GO:0005524">
    <property type="term" value="F:ATP binding"/>
    <property type="evidence" value="ECO:0007669"/>
    <property type="project" value="InterPro"/>
</dbReference>
<feature type="compositionally biased region" description="Polar residues" evidence="1">
    <location>
        <begin position="313"/>
        <end position="341"/>
    </location>
</feature>
<feature type="domain" description="AAA+ ATPase" evidence="2">
    <location>
        <begin position="990"/>
        <end position="1117"/>
    </location>
</feature>
<feature type="compositionally biased region" description="Polar residues" evidence="1">
    <location>
        <begin position="359"/>
        <end position="389"/>
    </location>
</feature>
<evidence type="ECO:0000256" key="1">
    <source>
        <dbReference type="SAM" id="MobiDB-lite"/>
    </source>
</evidence>